<dbReference type="PANTHER" id="PTHR11324">
    <property type="entry name" value="IL16-RELATED"/>
    <property type="match status" value="1"/>
</dbReference>
<feature type="compositionally biased region" description="Polar residues" evidence="1">
    <location>
        <begin position="898"/>
        <end position="915"/>
    </location>
</feature>
<evidence type="ECO:0000259" key="2">
    <source>
        <dbReference type="PROSITE" id="PS50106"/>
    </source>
</evidence>
<protein>
    <submittedName>
        <fullName evidence="3">PDZ domain-containing protein 2-like</fullName>
    </submittedName>
</protein>
<dbReference type="CDD" id="cd06762">
    <property type="entry name" value="PDZ6_PDZD2-PDZ3_hPro-IL-16-like"/>
    <property type="match status" value="1"/>
</dbReference>
<feature type="region of interest" description="Disordered" evidence="1">
    <location>
        <begin position="1658"/>
        <end position="1724"/>
    </location>
</feature>
<feature type="domain" description="PDZ" evidence="2">
    <location>
        <begin position="586"/>
        <end position="672"/>
    </location>
</feature>
<feature type="compositionally biased region" description="Basic and acidic residues" evidence="1">
    <location>
        <begin position="830"/>
        <end position="841"/>
    </location>
</feature>
<reference evidence="3" key="1">
    <citation type="submission" date="2025-08" db="UniProtKB">
        <authorList>
            <consortium name="Ensembl"/>
        </authorList>
    </citation>
    <scope>IDENTIFICATION</scope>
</reference>
<feature type="domain" description="PDZ" evidence="2">
    <location>
        <begin position="727"/>
        <end position="801"/>
    </location>
</feature>
<feature type="domain" description="PDZ" evidence="2">
    <location>
        <begin position="107"/>
        <end position="151"/>
    </location>
</feature>
<feature type="region of interest" description="Disordered" evidence="1">
    <location>
        <begin position="1800"/>
        <end position="1853"/>
    </location>
</feature>
<dbReference type="InterPro" id="IPR036034">
    <property type="entry name" value="PDZ_sf"/>
</dbReference>
<reference evidence="3" key="2">
    <citation type="submission" date="2025-09" db="UniProtKB">
        <authorList>
            <consortium name="Ensembl"/>
        </authorList>
    </citation>
    <scope>IDENTIFICATION</scope>
</reference>
<dbReference type="OrthoDB" id="42382at2759"/>
<evidence type="ECO:0000256" key="1">
    <source>
        <dbReference type="SAM" id="MobiDB-lite"/>
    </source>
</evidence>
<feature type="domain" description="PDZ" evidence="2">
    <location>
        <begin position="2254"/>
        <end position="2326"/>
    </location>
</feature>
<dbReference type="STRING" id="1676925.ENSPKIP00000039181"/>
<feature type="region of interest" description="Disordered" evidence="1">
    <location>
        <begin position="898"/>
        <end position="946"/>
    </location>
</feature>
<feature type="compositionally biased region" description="Basic and acidic residues" evidence="1">
    <location>
        <begin position="1049"/>
        <end position="1060"/>
    </location>
</feature>
<dbReference type="InterPro" id="IPR001478">
    <property type="entry name" value="PDZ"/>
</dbReference>
<feature type="compositionally biased region" description="Polar residues" evidence="1">
    <location>
        <begin position="1714"/>
        <end position="1724"/>
    </location>
</feature>
<feature type="region of interest" description="Disordered" evidence="1">
    <location>
        <begin position="1337"/>
        <end position="1379"/>
    </location>
</feature>
<dbReference type="FunFam" id="2.30.42.10:FF:000127">
    <property type="entry name" value="Pro-interleukin-16"/>
    <property type="match status" value="1"/>
</dbReference>
<feature type="region of interest" description="Disordered" evidence="1">
    <location>
        <begin position="811"/>
        <end position="864"/>
    </location>
</feature>
<feature type="domain" description="PDZ" evidence="2">
    <location>
        <begin position="1169"/>
        <end position="1253"/>
    </location>
</feature>
<organism evidence="3 4">
    <name type="scientific">Paramormyrops kingsleyae</name>
    <dbReference type="NCBI Taxonomy" id="1676925"/>
    <lineage>
        <taxon>Eukaryota</taxon>
        <taxon>Metazoa</taxon>
        <taxon>Chordata</taxon>
        <taxon>Craniata</taxon>
        <taxon>Vertebrata</taxon>
        <taxon>Euteleostomi</taxon>
        <taxon>Actinopterygii</taxon>
        <taxon>Neopterygii</taxon>
        <taxon>Teleostei</taxon>
        <taxon>Osteoglossocephala</taxon>
        <taxon>Osteoglossomorpha</taxon>
        <taxon>Osteoglossiformes</taxon>
        <taxon>Mormyridae</taxon>
        <taxon>Paramormyrops</taxon>
    </lineage>
</organism>
<dbReference type="CDD" id="cd06759">
    <property type="entry name" value="PDZ3_PDZD2-PDZ1_hPro-IL-16-like"/>
    <property type="match status" value="1"/>
</dbReference>
<dbReference type="GeneTree" id="ENSGT00940000157749"/>
<dbReference type="CDD" id="cd06763">
    <property type="entry name" value="PDZ7_PDZD2-PDZ4_hPro-IL-16-like"/>
    <property type="match status" value="1"/>
</dbReference>
<dbReference type="Pfam" id="PF00595">
    <property type="entry name" value="PDZ"/>
    <property type="match status" value="5"/>
</dbReference>
<dbReference type="PANTHER" id="PTHR11324:SF16">
    <property type="entry name" value="PDZ DOMAIN-CONTAINING PROTEIN 2"/>
    <property type="match status" value="1"/>
</dbReference>
<proteinExistence type="predicted"/>
<accession>A0A3B3TA53</accession>
<keyword evidence="4" id="KW-1185">Reference proteome</keyword>
<feature type="region of interest" description="Disordered" evidence="1">
    <location>
        <begin position="1023"/>
        <end position="1066"/>
    </location>
</feature>
<dbReference type="SUPFAM" id="SSF50156">
    <property type="entry name" value="PDZ domain-like"/>
    <property type="match status" value="7"/>
</dbReference>
<feature type="compositionally biased region" description="Polar residues" evidence="1">
    <location>
        <begin position="1337"/>
        <end position="1374"/>
    </location>
</feature>
<feature type="region of interest" description="Disordered" evidence="1">
    <location>
        <begin position="675"/>
        <end position="719"/>
    </location>
</feature>
<dbReference type="Ensembl" id="ENSPKIT00000020180.1">
    <property type="protein sequence ID" value="ENSPKIP00000039181.1"/>
    <property type="gene ID" value="ENSPKIG00000016635.1"/>
</dbReference>
<name>A0A3B3TA53_9TELE</name>
<feature type="compositionally biased region" description="Polar residues" evidence="1">
    <location>
        <begin position="1667"/>
        <end position="1680"/>
    </location>
</feature>
<dbReference type="KEGG" id="pki:111849978"/>
<feature type="region of interest" description="Disordered" evidence="1">
    <location>
        <begin position="186"/>
        <end position="225"/>
    </location>
</feature>
<dbReference type="PROSITE" id="PS50106">
    <property type="entry name" value="PDZ"/>
    <property type="match status" value="7"/>
</dbReference>
<evidence type="ECO:0000313" key="3">
    <source>
        <dbReference type="Ensembl" id="ENSPKIP00000039181.1"/>
    </source>
</evidence>
<feature type="compositionally biased region" description="Polar residues" evidence="1">
    <location>
        <begin position="1689"/>
        <end position="1701"/>
    </location>
</feature>
<dbReference type="CDD" id="cd06760">
    <property type="entry name" value="PDZ4_PDZD2-PDZ2_hPro-IL-16-like"/>
    <property type="match status" value="1"/>
</dbReference>
<dbReference type="Proteomes" id="UP000261540">
    <property type="component" value="Unplaced"/>
</dbReference>
<feature type="compositionally biased region" description="Low complexity" evidence="1">
    <location>
        <begin position="686"/>
        <end position="695"/>
    </location>
</feature>
<dbReference type="CTD" id="23037"/>
<feature type="domain" description="PDZ" evidence="2">
    <location>
        <begin position="325"/>
        <end position="410"/>
    </location>
</feature>
<feature type="region of interest" description="Disordered" evidence="1">
    <location>
        <begin position="479"/>
        <end position="540"/>
    </location>
</feature>
<sequence>MMPITQENSLSYLALLGRWLEATENHAGQGGTQPCQAAVRKLVEYIQLNFVEGDAALQPVTPQEDMDVEVRAIWLHKARGDGHEFGLSFGNIPIFGDPEGRKKGRRRRRKGDKGPVLDVGCIWVTEVKKNSPAARCGDIKLRDELLTINGQLMVGVDVTGASYLADQCWDGGCIYLIMLRRVKRKAPPQPCRSPGGEDACNVGGNRGSIPSEPGGSPTQDGKRTRKFGVISRPSFNYDGKDSADFEREGGCCSSLDKETVSQGNTPTGVGLASIAPKPMQTHKPYNGSSATLPAHSCMRLSASCKTESLDCDISSQSRDGSRIWKMHMVKGKDGLGVQITGGRGSKRSPHGIVVAHVEMGGSAQRDGRLKAGDELLMINGQSLVGLAHHEAAAVLRSAAGVIQLVVTSREESAVDFQKYPSTSLPDLVSTCSSNDPHLPPFTNKENVELGAEEVSASSLSLPTHDSFPEMDKLEERGRMEGPKGFCRSPTSLKFRSRSQGGGSRLESVGEDDELIVENGDAGSNKMEKPTRGGRKHSLPHQLDTTGVRQFVGCSQEYQIVKKSARSLSTVQVESPWRLVQPSVISNIVLMKGQGKGLGFSIVGGQDSARGRMGIFVKTIFSNGAAAADGRLKEGDEILEVNGESLQGLTHQQAINTFKQLKKGVVTLTVRTRLRSPSLTPCPTPTPLSRSSSPSSNASGGASMPTGAEDGDAVCRKGPGPKDRIVMEVTLSKEPGVGLGIGACCLTLENSTPGIYIHSLAPGSAAKMDGRLSRGDQVLEVDSVSLRHAALSEAYAVLSECGPGPVSLIVSRHPNPKVSEQEMDEVIARSTQRESLSKDHHSSHPLGIPSKSPSPSVRARQGEASAPLSWTMKRFLEPASRQGSLSSEAELSQYFSHSVPSQSSLSESAVTGSSDDNPLPHRSCSTSLDEAGSPARAAASNGVSMDSEAVCPDEAVRTPEPTDLHADAAHQARLCSSPSSVRSPLLRQRRVICYDDEASDEDEDPPCVSDKKRLFRMQPKAGAECRKLPGHGPAISVSSLEADEGSSKGPSKDRVDGRDVKPLPPGVESPFMPIRCLEYEGGGGGTNLGVQEPLCEVLLESKRSPKLEHKAVTRVKSMMSTESHNLLNQRKGEELHPSNVQTASRPLICPLPLCKKAELGEMGGACTTETVLLQRSEEESFGLDLEIKSSPLKVLITGLQPGGPAERESMGKLCVGDEILGIGDKLLCTSTYQEICDVLHTLPVSLTLQVKKPVSAVDRLSSLMMSVSSDGMSCKNLLEENPEELEKDCKNLEGAALQPELQETISEHSNLKDLLNEIPVTDIDDFICELSSAGNTDDINTNASMEVQNKKSPPSKTEGSNLNSIKNTRIPTSESNDLDSRPLAVSKKFLSNYSRNFKDSCSEDQFHTSEESRANDSSSCKCMYGIVDDSDSESNSGNEGVHQIKHTQCADPFQSGDQQVLVSDEEQVEICFKEVYHSSTESQAKMSKIQEKSVLFQNEGSDGMCMKKTHSFDLRQGELPLPSQRLTCSGLQTQANEEMNSSEYTQRQSTSIRGATAKHQSVVENLPCFIKQPAVSSLVVQSGKTHKAVSRLNNCSLVSASGHVVSTTKAATLPQTNVVFTSDKHRNLQPSSQLGSAKLKGVLYSQCKTRGRVQSIAVSKDKERKKVQTLSEPQHNVSNHIARSPGMKAQSDTSGLNPLNSRTRLHDKAYRPSKSKSTSKVQDQSVTRLAGVESPFQKQPLASPCQSPKQLSKMSCNLKASKKLEKSPTLPKMCGYGQDEDVLNCKNPIMDLKLSEKSHLRSEQLAKNNNESSLLREEESAQRTETVSPEAESETIPFQSTFTEVRLSPPSSLPSSSVAASILGRKVIPENKVASGQTLLMTESLVHKHFNGISASSGPPSVFKQENPVSPPCNREHFSIVSYEGTIARGKLCPQVNNSQADSAFNSITIRVDGKADRSKLRLSRLEQRSRLIDTVSAWSSPFSVQQKIKSFENISCYDRTVTKCVSVHPYTLSCKLCRRSSGHVRPVSSHASEPHSLRRSLSSVIENFSEVPARSIQLRTSACRTNLVDFNLFHLHRKKESHKEEKSVSLSCALEQDKTKQTSSVMQSINAQKISGLSNWRLRELRTLSMPNLDIFCSGSHAVDKNSISPENKLEVYSQARLGTMPEDIEGLISLSSEVDSSGLNRSTSGSRNMINGKQNLHCSWSISMKHLSNSSLDQKKLQTVLNSLTNQWNVLSFIQEIKALSENREDIYFVVLTKEEGSGLGFSIAGGIDLEQKSITVHRVFSRGPARVEGTIQRGDSIISINGTAVMGSTHGEALDYLHKARLQRQALVIIRSRKDSEPTQASTTDKARQTEYLQDISIETGSAVKDDTDGALNVELQKTSAGLGFSLDGGKASAQGDRPLNIKRIFKGGAAELSKAIDVGDEVLAINGISLQGLMHYDAWNIIKAVSLGPVQLVIRKPRSSI</sequence>
<dbReference type="CDD" id="cd06758">
    <property type="entry name" value="PDZ2_PDZD2-like"/>
    <property type="match status" value="1"/>
</dbReference>
<feature type="domain" description="PDZ" evidence="2">
    <location>
        <begin position="2379"/>
        <end position="2450"/>
    </location>
</feature>
<dbReference type="SMART" id="SM00228">
    <property type="entry name" value="PDZ"/>
    <property type="match status" value="7"/>
</dbReference>
<evidence type="ECO:0000313" key="4">
    <source>
        <dbReference type="Proteomes" id="UP000261540"/>
    </source>
</evidence>
<dbReference type="Gene3D" id="2.30.42.10">
    <property type="match status" value="7"/>
</dbReference>